<dbReference type="AlphaFoldDB" id="A0A1Y1YJT7"/>
<sequence length="194" mass="22025">MANSTTRPKLCHPKDRKLKQVLPIPSVRCVPTRKPMQRYPSHLEPHLLIAHAHNTSSVRDLVLIRQTQVLCNSQKDEQVSPPFSSPPRQPATCPPNQPCPMRPLFHIAAADCITDLPPSLCRAVPCRVVSTRNLPPFLDAFSLHYFRSTKTRGELSVARAGCTSVRRRRFVYYQWASISGHAWLSTITERRCRP</sequence>
<evidence type="ECO:0000313" key="1">
    <source>
        <dbReference type="EMBL" id="ORX98016.1"/>
    </source>
</evidence>
<evidence type="ECO:0000313" key="2">
    <source>
        <dbReference type="Proteomes" id="UP000193144"/>
    </source>
</evidence>
<keyword evidence="2" id="KW-1185">Reference proteome</keyword>
<dbReference type="Proteomes" id="UP000193144">
    <property type="component" value="Unassembled WGS sequence"/>
</dbReference>
<organism evidence="1 2">
    <name type="scientific">Clohesyomyces aquaticus</name>
    <dbReference type="NCBI Taxonomy" id="1231657"/>
    <lineage>
        <taxon>Eukaryota</taxon>
        <taxon>Fungi</taxon>
        <taxon>Dikarya</taxon>
        <taxon>Ascomycota</taxon>
        <taxon>Pezizomycotina</taxon>
        <taxon>Dothideomycetes</taxon>
        <taxon>Pleosporomycetidae</taxon>
        <taxon>Pleosporales</taxon>
        <taxon>Lindgomycetaceae</taxon>
        <taxon>Clohesyomyces</taxon>
    </lineage>
</organism>
<gene>
    <name evidence="1" type="ORF">BCR34DRAFT_157433</name>
</gene>
<accession>A0A1Y1YJT7</accession>
<comment type="caution">
    <text evidence="1">The sequence shown here is derived from an EMBL/GenBank/DDBJ whole genome shotgun (WGS) entry which is preliminary data.</text>
</comment>
<reference evidence="1 2" key="1">
    <citation type="submission" date="2016-07" db="EMBL/GenBank/DDBJ databases">
        <title>Pervasive Adenine N6-methylation of Active Genes in Fungi.</title>
        <authorList>
            <consortium name="DOE Joint Genome Institute"/>
            <person name="Mondo S.J."/>
            <person name="Dannebaum R.O."/>
            <person name="Kuo R.C."/>
            <person name="Labutti K."/>
            <person name="Haridas S."/>
            <person name="Kuo A."/>
            <person name="Salamov A."/>
            <person name="Ahrendt S.R."/>
            <person name="Lipzen A."/>
            <person name="Sullivan W."/>
            <person name="Andreopoulos W.B."/>
            <person name="Clum A."/>
            <person name="Lindquist E."/>
            <person name="Daum C."/>
            <person name="Ramamoorthy G.K."/>
            <person name="Gryganskyi A."/>
            <person name="Culley D."/>
            <person name="Magnuson J.K."/>
            <person name="James T.Y."/>
            <person name="O'Malley M.A."/>
            <person name="Stajich J.E."/>
            <person name="Spatafora J.W."/>
            <person name="Visel A."/>
            <person name="Grigoriev I.V."/>
        </authorList>
    </citation>
    <scope>NUCLEOTIDE SEQUENCE [LARGE SCALE GENOMIC DNA]</scope>
    <source>
        <strain evidence="1 2">CBS 115471</strain>
    </source>
</reference>
<dbReference type="EMBL" id="MCFA01000223">
    <property type="protein sequence ID" value="ORX98016.1"/>
    <property type="molecule type" value="Genomic_DNA"/>
</dbReference>
<proteinExistence type="predicted"/>
<name>A0A1Y1YJT7_9PLEO</name>
<protein>
    <submittedName>
        <fullName evidence="1">Uncharacterized protein</fullName>
    </submittedName>
</protein>